<proteinExistence type="predicted"/>
<evidence type="ECO:0000256" key="1">
    <source>
        <dbReference type="SAM" id="MobiDB-lite"/>
    </source>
</evidence>
<organism evidence="2 3">
    <name type="scientific">Owenia fusiformis</name>
    <name type="common">Polychaete worm</name>
    <dbReference type="NCBI Taxonomy" id="6347"/>
    <lineage>
        <taxon>Eukaryota</taxon>
        <taxon>Metazoa</taxon>
        <taxon>Spiralia</taxon>
        <taxon>Lophotrochozoa</taxon>
        <taxon>Annelida</taxon>
        <taxon>Polychaeta</taxon>
        <taxon>Sedentaria</taxon>
        <taxon>Canalipalpata</taxon>
        <taxon>Sabellida</taxon>
        <taxon>Oweniida</taxon>
        <taxon>Oweniidae</taxon>
        <taxon>Owenia</taxon>
    </lineage>
</organism>
<evidence type="ECO:0000313" key="2">
    <source>
        <dbReference type="EMBL" id="CAH1782780.1"/>
    </source>
</evidence>
<keyword evidence="3" id="KW-1185">Reference proteome</keyword>
<protein>
    <submittedName>
        <fullName evidence="2">Uncharacterized protein</fullName>
    </submittedName>
</protein>
<accession>A0A8S4NRQ4</accession>
<sequence length="131" mass="15152">MPQGLNLAATVVTGHPMTVKSSPIRHQPWAFYAPAKIIKPNSRQSSRPPRPDNPKHEPKKIKISYMDMSNLIDRLSRPTVASSHRYAHPKKMADNCYMQKDQYMWHRMDIHKDHYKYLWGGNGNVKTTVAK</sequence>
<dbReference type="EMBL" id="CAIIXF020000005">
    <property type="protein sequence ID" value="CAH1782780.1"/>
    <property type="molecule type" value="Genomic_DNA"/>
</dbReference>
<dbReference type="AlphaFoldDB" id="A0A8S4NRQ4"/>
<reference evidence="2" key="1">
    <citation type="submission" date="2022-03" db="EMBL/GenBank/DDBJ databases">
        <authorList>
            <person name="Martin C."/>
        </authorList>
    </citation>
    <scope>NUCLEOTIDE SEQUENCE</scope>
</reference>
<name>A0A8S4NRQ4_OWEFU</name>
<feature type="region of interest" description="Disordered" evidence="1">
    <location>
        <begin position="38"/>
        <end position="60"/>
    </location>
</feature>
<gene>
    <name evidence="2" type="ORF">OFUS_LOCUS9191</name>
</gene>
<evidence type="ECO:0000313" key="3">
    <source>
        <dbReference type="Proteomes" id="UP000749559"/>
    </source>
</evidence>
<comment type="caution">
    <text evidence="2">The sequence shown here is derived from an EMBL/GenBank/DDBJ whole genome shotgun (WGS) entry which is preliminary data.</text>
</comment>
<dbReference type="Proteomes" id="UP000749559">
    <property type="component" value="Unassembled WGS sequence"/>
</dbReference>